<proteinExistence type="inferred from homology"/>
<evidence type="ECO:0000313" key="4">
    <source>
        <dbReference type="EMBL" id="ALT00319.1"/>
    </source>
</evidence>
<dbReference type="RefSeq" id="WP_062483947.1">
    <property type="nucleotide sequence ID" value="NZ_CP013650.1"/>
</dbReference>
<dbReference type="Gene3D" id="3.40.50.720">
    <property type="entry name" value="NAD(P)-binding Rossmann-like Domain"/>
    <property type="match status" value="1"/>
</dbReference>
<dbReference type="SUPFAM" id="SSF51735">
    <property type="entry name" value="NAD(P)-binding Rossmann-fold domains"/>
    <property type="match status" value="1"/>
</dbReference>
<dbReference type="InterPro" id="IPR020904">
    <property type="entry name" value="Sc_DH/Rdtase_CS"/>
</dbReference>
<dbReference type="GO" id="GO:0016020">
    <property type="term" value="C:membrane"/>
    <property type="evidence" value="ECO:0007669"/>
    <property type="project" value="TreeGrafter"/>
</dbReference>
<dbReference type="PANTHER" id="PTHR44196">
    <property type="entry name" value="DEHYDROGENASE/REDUCTASE SDR FAMILY MEMBER 7B"/>
    <property type="match status" value="1"/>
</dbReference>
<dbReference type="PRINTS" id="PR00081">
    <property type="entry name" value="GDHRDH"/>
</dbReference>
<dbReference type="KEGG" id="lal:AT746_04265"/>
<dbReference type="Pfam" id="PF00106">
    <property type="entry name" value="adh_short"/>
    <property type="match status" value="1"/>
</dbReference>
<organism evidence="4 5">
    <name type="scientific">Lacimicrobium alkaliphilum</name>
    <dbReference type="NCBI Taxonomy" id="1526571"/>
    <lineage>
        <taxon>Bacteria</taxon>
        <taxon>Pseudomonadati</taxon>
        <taxon>Pseudomonadota</taxon>
        <taxon>Gammaproteobacteria</taxon>
        <taxon>Alteromonadales</taxon>
        <taxon>Alteromonadaceae</taxon>
        <taxon>Lacimicrobium</taxon>
    </lineage>
</organism>
<dbReference type="Proteomes" id="UP000068447">
    <property type="component" value="Chromosome"/>
</dbReference>
<dbReference type="STRING" id="1526571.AT746_04265"/>
<evidence type="ECO:0008006" key="6">
    <source>
        <dbReference type="Google" id="ProtNLM"/>
    </source>
</evidence>
<evidence type="ECO:0000256" key="2">
    <source>
        <dbReference type="ARBA" id="ARBA00023002"/>
    </source>
</evidence>
<dbReference type="InterPro" id="IPR036291">
    <property type="entry name" value="NAD(P)-bd_dom_sf"/>
</dbReference>
<comment type="similarity">
    <text evidence="1 3">Belongs to the short-chain dehydrogenases/reductases (SDR) family.</text>
</comment>
<dbReference type="PRINTS" id="PR00080">
    <property type="entry name" value="SDRFAMILY"/>
</dbReference>
<protein>
    <recommendedName>
        <fullName evidence="6">Short-chain dehydrogenase</fullName>
    </recommendedName>
</protein>
<evidence type="ECO:0000313" key="5">
    <source>
        <dbReference type="Proteomes" id="UP000068447"/>
    </source>
</evidence>
<name>A0A0U3AGZ7_9ALTE</name>
<evidence type="ECO:0000256" key="3">
    <source>
        <dbReference type="RuleBase" id="RU000363"/>
    </source>
</evidence>
<sequence>MKLNNKTVLITGGTSGVGLELVRQLEGYNCILVIARAGARLDNLKREFPALHTYAADLGNPDIYPALCQRIVDEHPQIDLLINNAAVQYTPTFLDDDFDYRSIAREITLNFTAICALTHWLLPALLHSNQLSRIVNINSGLALAPKTQSAIYCATKAALASFSQSLGYQLENTNVRVLQAFLPLTDTPMTTGRGTVKLSAQQAAAAIIGGIKQDKTSNHIGKVRLLRVLLAILPPLARKIMKGH</sequence>
<dbReference type="OrthoDB" id="4690547at2"/>
<dbReference type="PROSITE" id="PS00061">
    <property type="entry name" value="ADH_SHORT"/>
    <property type="match status" value="1"/>
</dbReference>
<keyword evidence="5" id="KW-1185">Reference proteome</keyword>
<dbReference type="EMBL" id="CP013650">
    <property type="protein sequence ID" value="ALT00319.1"/>
    <property type="molecule type" value="Genomic_DNA"/>
</dbReference>
<dbReference type="AlphaFoldDB" id="A0A0U3AGZ7"/>
<gene>
    <name evidence="4" type="ORF">AT746_04265</name>
</gene>
<dbReference type="PANTHER" id="PTHR44196:SF1">
    <property type="entry name" value="DEHYDROGENASE_REDUCTASE SDR FAMILY MEMBER 7B"/>
    <property type="match status" value="1"/>
</dbReference>
<evidence type="ECO:0000256" key="1">
    <source>
        <dbReference type="ARBA" id="ARBA00006484"/>
    </source>
</evidence>
<accession>A0A0U3AGZ7</accession>
<dbReference type="InterPro" id="IPR002347">
    <property type="entry name" value="SDR_fam"/>
</dbReference>
<keyword evidence="2" id="KW-0560">Oxidoreductase</keyword>
<reference evidence="4 5" key="1">
    <citation type="submission" date="2015-12" db="EMBL/GenBank/DDBJ databases">
        <title>Complete genome of Lacimicrobium alkaliphilum KCTC 32984.</title>
        <authorList>
            <person name="Kim S.-G."/>
            <person name="Lee Y.-J."/>
        </authorList>
    </citation>
    <scope>NUCLEOTIDE SEQUENCE [LARGE SCALE GENOMIC DNA]</scope>
    <source>
        <strain evidence="4 5">YelD216</strain>
    </source>
</reference>
<dbReference type="GO" id="GO:0016491">
    <property type="term" value="F:oxidoreductase activity"/>
    <property type="evidence" value="ECO:0007669"/>
    <property type="project" value="UniProtKB-KW"/>
</dbReference>